<sequence>MRRASESIGCVCGSCGAPCIVAFSGKRQYLELLNADPSALPPSQRTWVTVAPGGQGPALARPQGSGPRQGGRGGGGGSPKKAATVDLGPQARLPRGWPLPASTEVWVLTSTSGASALTNEQRSAPYQALAARLGQVPWPRDVRPACVAAAAAASDGGAAAESGGGGLFARLGGPPAEGGGSG</sequence>
<dbReference type="AlphaFoldDB" id="A0A0D2NRH8"/>
<feature type="region of interest" description="Disordered" evidence="1">
    <location>
        <begin position="41"/>
        <end position="96"/>
    </location>
</feature>
<reference evidence="2 3" key="1">
    <citation type="journal article" date="2013" name="BMC Genomics">
        <title>Reconstruction of the lipid metabolism for the microalga Monoraphidium neglectum from its genome sequence reveals characteristics suitable for biofuel production.</title>
        <authorList>
            <person name="Bogen C."/>
            <person name="Al-Dilaimi A."/>
            <person name="Albersmeier A."/>
            <person name="Wichmann J."/>
            <person name="Grundmann M."/>
            <person name="Rupp O."/>
            <person name="Lauersen K.J."/>
            <person name="Blifernez-Klassen O."/>
            <person name="Kalinowski J."/>
            <person name="Goesmann A."/>
            <person name="Mussgnug J.H."/>
            <person name="Kruse O."/>
        </authorList>
    </citation>
    <scope>NUCLEOTIDE SEQUENCE [LARGE SCALE GENOMIC DNA]</scope>
    <source>
        <strain evidence="2 3">SAG 48.87</strain>
    </source>
</reference>
<accession>A0A0D2NRH8</accession>
<dbReference type="EMBL" id="KK100316">
    <property type="protein sequence ID" value="KIZ06911.1"/>
    <property type="molecule type" value="Genomic_DNA"/>
</dbReference>
<dbReference type="Proteomes" id="UP000054498">
    <property type="component" value="Unassembled WGS sequence"/>
</dbReference>
<dbReference type="Gene3D" id="3.40.470.10">
    <property type="entry name" value="Uracil-DNA glycosylase-like domain"/>
    <property type="match status" value="1"/>
</dbReference>
<name>A0A0D2NRH8_9CHLO</name>
<dbReference type="RefSeq" id="XP_013905930.1">
    <property type="nucleotide sequence ID" value="XM_014050476.1"/>
</dbReference>
<dbReference type="InterPro" id="IPR036895">
    <property type="entry name" value="Uracil-DNA_glycosylase-like_sf"/>
</dbReference>
<dbReference type="OrthoDB" id="565731at2759"/>
<proteinExistence type="predicted"/>
<gene>
    <name evidence="2" type="ORF">MNEG_1037</name>
</gene>
<dbReference type="KEGG" id="mng:MNEG_1037"/>
<organism evidence="2 3">
    <name type="scientific">Monoraphidium neglectum</name>
    <dbReference type="NCBI Taxonomy" id="145388"/>
    <lineage>
        <taxon>Eukaryota</taxon>
        <taxon>Viridiplantae</taxon>
        <taxon>Chlorophyta</taxon>
        <taxon>core chlorophytes</taxon>
        <taxon>Chlorophyceae</taxon>
        <taxon>CS clade</taxon>
        <taxon>Sphaeropleales</taxon>
        <taxon>Selenastraceae</taxon>
        <taxon>Monoraphidium</taxon>
    </lineage>
</organism>
<feature type="compositionally biased region" description="Gly residues" evidence="1">
    <location>
        <begin position="67"/>
        <end position="78"/>
    </location>
</feature>
<feature type="region of interest" description="Disordered" evidence="1">
    <location>
        <begin position="156"/>
        <end position="182"/>
    </location>
</feature>
<evidence type="ECO:0000256" key="1">
    <source>
        <dbReference type="SAM" id="MobiDB-lite"/>
    </source>
</evidence>
<dbReference type="STRING" id="145388.A0A0D2NRH8"/>
<evidence type="ECO:0000313" key="3">
    <source>
        <dbReference type="Proteomes" id="UP000054498"/>
    </source>
</evidence>
<keyword evidence="3" id="KW-1185">Reference proteome</keyword>
<protein>
    <submittedName>
        <fullName evidence="2">Uncharacterized protein</fullName>
    </submittedName>
</protein>
<evidence type="ECO:0000313" key="2">
    <source>
        <dbReference type="EMBL" id="KIZ06911.1"/>
    </source>
</evidence>
<dbReference type="GeneID" id="25727525"/>